<dbReference type="InterPro" id="IPR022684">
    <property type="entry name" value="Calpain_cysteine_protease"/>
</dbReference>
<dbReference type="Pfam" id="PF00648">
    <property type="entry name" value="Peptidase_C2"/>
    <property type="match status" value="1"/>
</dbReference>
<keyword evidence="2 5" id="KW-0645">Protease</keyword>
<protein>
    <recommendedName>
        <fullName evidence="7">Calpain catalytic domain-containing protein</fullName>
    </recommendedName>
</protein>
<keyword evidence="9" id="KW-1185">Reference proteome</keyword>
<dbReference type="InterPro" id="IPR038765">
    <property type="entry name" value="Papain-like_cys_pep_sf"/>
</dbReference>
<name>A0A2V5LAB3_9MICC</name>
<proteinExistence type="inferred from homology"/>
<dbReference type="InterPro" id="IPR000169">
    <property type="entry name" value="Pept_cys_AS"/>
</dbReference>
<sequence length="401" mass="43828">MVSPYRVGRVVPMGRTPHWRPGNAPLSWDNSLPRAPRSLPMNNFIGNNPAELREFARTAVHSGEQLERTAATLSSVLAQITWSGPDAQRFTAKWNSEYKGQLRRAGTGLRQIAETLKKNADEQEKASAVDGDGGHPGGKSGDKPGNPDPGKDMGPYHKLPKDIPLDNNALDPTNIAQGQVGDCWYLAAAAAVAKNDPQWIRDHMWQNPDGTWTVKMYQDGEPVYIQVEPTVPENAATDGQGNDNWLSIYEKAGAEYFGGDYKDIDGGYGQDGIEAITGQPVESTGESNFDDISERLKNGPVTVGTETNPDGAWFWQDTVDNNHIVPSHEYIVDTVQDHVNPDTGKSERMIHVINPWGPNGGNLEGDAPPSGTNQRWGDAWLTEDQYKENFDSVASGTAPKK</sequence>
<dbReference type="Gene3D" id="1.10.287.1060">
    <property type="entry name" value="ESAT-6-like"/>
    <property type="match status" value="1"/>
</dbReference>
<organism evidence="8 9">
    <name type="scientific">Arthrobacter livingstonensis</name>
    <dbReference type="NCBI Taxonomy" id="670078"/>
    <lineage>
        <taxon>Bacteria</taxon>
        <taxon>Bacillati</taxon>
        <taxon>Actinomycetota</taxon>
        <taxon>Actinomycetes</taxon>
        <taxon>Micrococcales</taxon>
        <taxon>Micrococcaceae</taxon>
        <taxon>Arthrobacter</taxon>
    </lineage>
</organism>
<dbReference type="EMBL" id="QJVD01000005">
    <property type="protein sequence ID" value="PYI68525.1"/>
    <property type="molecule type" value="Genomic_DNA"/>
</dbReference>
<feature type="active site" evidence="5">
    <location>
        <position position="328"/>
    </location>
</feature>
<dbReference type="OrthoDB" id="4617536at2"/>
<evidence type="ECO:0000256" key="4">
    <source>
        <dbReference type="ARBA" id="ARBA00022807"/>
    </source>
</evidence>
<dbReference type="PANTHER" id="PTHR10183:SF379">
    <property type="entry name" value="CALPAIN-5"/>
    <property type="match status" value="1"/>
</dbReference>
<keyword evidence="4 5" id="KW-0788">Thiol protease</keyword>
<dbReference type="PROSITE" id="PS00139">
    <property type="entry name" value="THIOL_PROTEASE_CYS"/>
    <property type="match status" value="1"/>
</dbReference>
<dbReference type="GO" id="GO:0006508">
    <property type="term" value="P:proteolysis"/>
    <property type="evidence" value="ECO:0007669"/>
    <property type="project" value="UniProtKB-KW"/>
</dbReference>
<evidence type="ECO:0000256" key="5">
    <source>
        <dbReference type="PROSITE-ProRule" id="PRU00239"/>
    </source>
</evidence>
<dbReference type="AlphaFoldDB" id="A0A2V5LAB3"/>
<feature type="domain" description="Calpain catalytic" evidence="7">
    <location>
        <begin position="172"/>
        <end position="393"/>
    </location>
</feature>
<dbReference type="GO" id="GO:0004198">
    <property type="term" value="F:calcium-dependent cysteine-type endopeptidase activity"/>
    <property type="evidence" value="ECO:0007669"/>
    <property type="project" value="InterPro"/>
</dbReference>
<comment type="caution">
    <text evidence="8">The sequence shown here is derived from an EMBL/GenBank/DDBJ whole genome shotgun (WGS) entry which is preliminary data.</text>
</comment>
<gene>
    <name evidence="8" type="ORF">CVV68_06915</name>
</gene>
<dbReference type="PROSITE" id="PS50203">
    <property type="entry name" value="CALPAIN_CAT"/>
    <property type="match status" value="1"/>
</dbReference>
<keyword evidence="3 5" id="KW-0378">Hydrolase</keyword>
<feature type="region of interest" description="Disordered" evidence="6">
    <location>
        <begin position="118"/>
        <end position="169"/>
    </location>
</feature>
<dbReference type="Proteomes" id="UP000247832">
    <property type="component" value="Unassembled WGS sequence"/>
</dbReference>
<evidence type="ECO:0000259" key="7">
    <source>
        <dbReference type="PROSITE" id="PS50203"/>
    </source>
</evidence>
<evidence type="ECO:0000313" key="9">
    <source>
        <dbReference type="Proteomes" id="UP000247832"/>
    </source>
</evidence>
<evidence type="ECO:0000256" key="1">
    <source>
        <dbReference type="ARBA" id="ARBA00007623"/>
    </source>
</evidence>
<reference evidence="8 9" key="1">
    <citation type="submission" date="2018-05" db="EMBL/GenBank/DDBJ databases">
        <title>Genetic diversity of glacier-inhabiting Cryobacterium bacteria in China and description of Cryobacterium mengkeensis sp. nov. and Arthrobacter glacialis sp. nov.</title>
        <authorList>
            <person name="Liu Q."/>
            <person name="Xin Y.-H."/>
        </authorList>
    </citation>
    <scope>NUCLEOTIDE SEQUENCE [LARGE SCALE GENOMIC DNA]</scope>
    <source>
        <strain evidence="8 9">LI2</strain>
    </source>
</reference>
<feature type="compositionally biased region" description="Basic and acidic residues" evidence="6">
    <location>
        <begin position="118"/>
        <end position="127"/>
    </location>
</feature>
<dbReference type="SUPFAM" id="SSF54001">
    <property type="entry name" value="Cysteine proteinases"/>
    <property type="match status" value="1"/>
</dbReference>
<feature type="compositionally biased region" description="Basic and acidic residues" evidence="6">
    <location>
        <begin position="149"/>
        <end position="164"/>
    </location>
</feature>
<dbReference type="SMART" id="SM00230">
    <property type="entry name" value="CysPc"/>
    <property type="match status" value="1"/>
</dbReference>
<evidence type="ECO:0000313" key="8">
    <source>
        <dbReference type="EMBL" id="PYI68525.1"/>
    </source>
</evidence>
<comment type="similarity">
    <text evidence="1">Belongs to the peptidase C2 family.</text>
</comment>
<dbReference type="InterPro" id="IPR001300">
    <property type="entry name" value="Peptidase_C2_calpain_cat"/>
</dbReference>
<evidence type="ECO:0000256" key="2">
    <source>
        <dbReference type="ARBA" id="ARBA00022670"/>
    </source>
</evidence>
<evidence type="ECO:0000256" key="3">
    <source>
        <dbReference type="ARBA" id="ARBA00022801"/>
    </source>
</evidence>
<accession>A0A2V5LAB3</accession>
<feature type="active site" evidence="5">
    <location>
        <position position="354"/>
    </location>
</feature>
<dbReference type="PANTHER" id="PTHR10183">
    <property type="entry name" value="CALPAIN"/>
    <property type="match status" value="1"/>
</dbReference>
<evidence type="ECO:0000256" key="6">
    <source>
        <dbReference type="SAM" id="MobiDB-lite"/>
    </source>
</evidence>
<feature type="active site" evidence="5">
    <location>
        <position position="183"/>
    </location>
</feature>